<name>B7ILS3_BACC2</name>
<reference evidence="1 2" key="1">
    <citation type="submission" date="2008-10" db="EMBL/GenBank/DDBJ databases">
        <title>Genome sequence of Bacillus cereus G9842.</title>
        <authorList>
            <person name="Dodson R.J."/>
            <person name="Durkin A.S."/>
            <person name="Rosovitz M.J."/>
            <person name="Rasko D.A."/>
            <person name="Hoffmaster A."/>
            <person name="Ravel J."/>
            <person name="Sutton G."/>
        </authorList>
    </citation>
    <scope>NUCLEOTIDE SEQUENCE [LARGE SCALE GENOMIC DNA]</scope>
    <source>
        <strain evidence="1 2">G9842</strain>
    </source>
</reference>
<sequence length="49" mass="5367">MPENEPTVSTEFTGANSITAGNLFLREYTTPLYIHAASAVYSVFLITDI</sequence>
<gene>
    <name evidence="1" type="ordered locus">BCG9842_B0353</name>
</gene>
<dbReference type="EMBL" id="CP001186">
    <property type="protein sequence ID" value="ACK97118.1"/>
    <property type="molecule type" value="Genomic_DNA"/>
</dbReference>
<dbReference type="AlphaFoldDB" id="B7ILS3"/>
<accession>B7ILS3</accession>
<dbReference type="HOGENOM" id="CLU_3131919_0_0_9"/>
<protein>
    <submittedName>
        <fullName evidence="1">Uncharacterized protein</fullName>
    </submittedName>
</protein>
<organism evidence="1 2">
    <name type="scientific">Bacillus cereus (strain G9842)</name>
    <dbReference type="NCBI Taxonomy" id="405531"/>
    <lineage>
        <taxon>Bacteria</taxon>
        <taxon>Bacillati</taxon>
        <taxon>Bacillota</taxon>
        <taxon>Bacilli</taxon>
        <taxon>Bacillales</taxon>
        <taxon>Bacillaceae</taxon>
        <taxon>Bacillus</taxon>
        <taxon>Bacillus cereus group</taxon>
    </lineage>
</organism>
<dbReference type="Proteomes" id="UP000006744">
    <property type="component" value="Chromosome"/>
</dbReference>
<evidence type="ECO:0000313" key="2">
    <source>
        <dbReference type="Proteomes" id="UP000006744"/>
    </source>
</evidence>
<evidence type="ECO:0000313" key="1">
    <source>
        <dbReference type="EMBL" id="ACK97118.1"/>
    </source>
</evidence>
<proteinExistence type="predicted"/>
<dbReference type="KEGG" id="bcg:BCG9842_B0353"/>